<keyword evidence="2" id="KW-1185">Reference proteome</keyword>
<reference evidence="1 2" key="1">
    <citation type="submission" date="2019-06" db="EMBL/GenBank/DDBJ databases">
        <title>Taxogenomics and systematics of the genus Pantoea.</title>
        <authorList>
            <person name="Tambong J.T."/>
        </authorList>
    </citation>
    <scope>NUCLEOTIDE SEQUENCE [LARGE SCALE GENOMIC DNA]</scope>
    <source>
        <strain evidence="1 2">LMG 24200</strain>
    </source>
</reference>
<proteinExistence type="predicted"/>
<dbReference type="EMBL" id="VHJA01000074">
    <property type="protein sequence ID" value="TPV37258.1"/>
    <property type="molecule type" value="Genomic_DNA"/>
</dbReference>
<sequence>MDKKSLLSETDKTIDNIEVVMKIERKEHLRPFINDLEHLKAKFINNEIKNNPLRGFARRYAEIYNDYLNPITDVLDRMEKAVDSYLEREV</sequence>
<evidence type="ECO:0000313" key="1">
    <source>
        <dbReference type="EMBL" id="TPV37258.1"/>
    </source>
</evidence>
<name>A0A506PV66_9GAMM</name>
<evidence type="ECO:0000313" key="2">
    <source>
        <dbReference type="Proteomes" id="UP000317747"/>
    </source>
</evidence>
<protein>
    <submittedName>
        <fullName evidence="1">Uncharacterized protein</fullName>
    </submittedName>
</protein>
<dbReference type="RefSeq" id="WP_128086778.1">
    <property type="nucleotide sequence ID" value="NZ_CP071405.1"/>
</dbReference>
<organism evidence="1 2">
    <name type="scientific">Pantoea deleyi</name>
    <dbReference type="NCBI Taxonomy" id="470932"/>
    <lineage>
        <taxon>Bacteria</taxon>
        <taxon>Pseudomonadati</taxon>
        <taxon>Pseudomonadota</taxon>
        <taxon>Gammaproteobacteria</taxon>
        <taxon>Enterobacterales</taxon>
        <taxon>Erwiniaceae</taxon>
        <taxon>Pantoea</taxon>
    </lineage>
</organism>
<comment type="caution">
    <text evidence="1">The sequence shown here is derived from an EMBL/GenBank/DDBJ whole genome shotgun (WGS) entry which is preliminary data.</text>
</comment>
<dbReference type="AlphaFoldDB" id="A0A506PV66"/>
<gene>
    <name evidence="1" type="ORF">FJW01_19410</name>
</gene>
<dbReference type="OrthoDB" id="6555744at2"/>
<dbReference type="Proteomes" id="UP000317747">
    <property type="component" value="Unassembled WGS sequence"/>
</dbReference>
<accession>A0A506PV66</accession>